<feature type="compositionally biased region" description="Polar residues" evidence="7">
    <location>
        <begin position="26"/>
        <end position="41"/>
    </location>
</feature>
<dbReference type="GO" id="GO:0030154">
    <property type="term" value="P:cell differentiation"/>
    <property type="evidence" value="ECO:0007669"/>
    <property type="project" value="TreeGrafter"/>
</dbReference>
<keyword evidence="2 5" id="KW-0238">DNA-binding</keyword>
<dbReference type="AlphaFoldDB" id="A0A0C9MKE5"/>
<evidence type="ECO:0000256" key="1">
    <source>
        <dbReference type="ARBA" id="ARBA00004123"/>
    </source>
</evidence>
<feature type="compositionally biased region" description="Low complexity" evidence="7">
    <location>
        <begin position="195"/>
        <end position="209"/>
    </location>
</feature>
<keyword evidence="4 5" id="KW-0539">Nucleus</keyword>
<dbReference type="STRING" id="91626.A0A0C9MKE5"/>
<dbReference type="SUPFAM" id="SSF46689">
    <property type="entry name" value="Homeodomain-like"/>
    <property type="match status" value="1"/>
</dbReference>
<dbReference type="SMART" id="SM00389">
    <property type="entry name" value="HOX"/>
    <property type="match status" value="1"/>
</dbReference>
<keyword evidence="3 5" id="KW-0371">Homeobox</keyword>
<feature type="DNA-binding region" description="Homeobox" evidence="5">
    <location>
        <begin position="82"/>
        <end position="141"/>
    </location>
</feature>
<evidence type="ECO:0000259" key="8">
    <source>
        <dbReference type="PROSITE" id="PS50071"/>
    </source>
</evidence>
<comment type="subcellular location">
    <subcellularLocation>
        <location evidence="1 5 6">Nucleus</location>
    </subcellularLocation>
</comment>
<feature type="compositionally biased region" description="Polar residues" evidence="7">
    <location>
        <begin position="66"/>
        <end position="76"/>
    </location>
</feature>
<dbReference type="InterPro" id="IPR009057">
    <property type="entry name" value="Homeodomain-like_sf"/>
</dbReference>
<dbReference type="PANTHER" id="PTHR24324">
    <property type="entry name" value="HOMEOBOX PROTEIN HHEX"/>
    <property type="match status" value="1"/>
</dbReference>
<evidence type="ECO:0000256" key="7">
    <source>
        <dbReference type="SAM" id="MobiDB-lite"/>
    </source>
</evidence>
<dbReference type="GO" id="GO:0000978">
    <property type="term" value="F:RNA polymerase II cis-regulatory region sequence-specific DNA binding"/>
    <property type="evidence" value="ECO:0007669"/>
    <property type="project" value="TreeGrafter"/>
</dbReference>
<dbReference type="InterPro" id="IPR051000">
    <property type="entry name" value="Homeobox_DNA-bind_prot"/>
</dbReference>
<evidence type="ECO:0000313" key="10">
    <source>
        <dbReference type="Proteomes" id="UP000053815"/>
    </source>
</evidence>
<feature type="compositionally biased region" description="Low complexity" evidence="7">
    <location>
        <begin position="174"/>
        <end position="186"/>
    </location>
</feature>
<dbReference type="PROSITE" id="PS50071">
    <property type="entry name" value="HOMEOBOX_2"/>
    <property type="match status" value="1"/>
</dbReference>
<evidence type="ECO:0000256" key="5">
    <source>
        <dbReference type="PROSITE-ProRule" id="PRU00108"/>
    </source>
</evidence>
<evidence type="ECO:0000256" key="2">
    <source>
        <dbReference type="ARBA" id="ARBA00023125"/>
    </source>
</evidence>
<name>A0A0C9MKE5_9FUNG</name>
<feature type="compositionally biased region" description="Polar residues" evidence="7">
    <location>
        <begin position="327"/>
        <end position="342"/>
    </location>
</feature>
<gene>
    <name evidence="9" type="ORF">MAM1_0020c01731</name>
</gene>
<dbReference type="Pfam" id="PF00046">
    <property type="entry name" value="Homeodomain"/>
    <property type="match status" value="1"/>
</dbReference>
<dbReference type="InterPro" id="IPR001356">
    <property type="entry name" value="HD"/>
</dbReference>
<evidence type="ECO:0000256" key="4">
    <source>
        <dbReference type="ARBA" id="ARBA00023242"/>
    </source>
</evidence>
<dbReference type="Gene3D" id="1.10.10.60">
    <property type="entry name" value="Homeodomain-like"/>
    <property type="match status" value="1"/>
</dbReference>
<dbReference type="OrthoDB" id="6159439at2759"/>
<organism evidence="9">
    <name type="scientific">Mucor ambiguus</name>
    <dbReference type="NCBI Taxonomy" id="91626"/>
    <lineage>
        <taxon>Eukaryota</taxon>
        <taxon>Fungi</taxon>
        <taxon>Fungi incertae sedis</taxon>
        <taxon>Mucoromycota</taxon>
        <taxon>Mucoromycotina</taxon>
        <taxon>Mucoromycetes</taxon>
        <taxon>Mucorales</taxon>
        <taxon>Mucorineae</taxon>
        <taxon>Mucoraceae</taxon>
        <taxon>Mucor</taxon>
    </lineage>
</organism>
<accession>A0A0C9MKE5</accession>
<feature type="region of interest" description="Disordered" evidence="7">
    <location>
        <begin position="1"/>
        <end position="216"/>
    </location>
</feature>
<dbReference type="GO" id="GO:0006357">
    <property type="term" value="P:regulation of transcription by RNA polymerase II"/>
    <property type="evidence" value="ECO:0007669"/>
    <property type="project" value="TreeGrafter"/>
</dbReference>
<feature type="region of interest" description="Disordered" evidence="7">
    <location>
        <begin position="323"/>
        <end position="381"/>
    </location>
</feature>
<evidence type="ECO:0000256" key="3">
    <source>
        <dbReference type="ARBA" id="ARBA00023155"/>
    </source>
</evidence>
<dbReference type="EMBL" id="DF836309">
    <property type="protein sequence ID" value="GAN02288.1"/>
    <property type="molecule type" value="Genomic_DNA"/>
</dbReference>
<keyword evidence="10" id="KW-1185">Reference proteome</keyword>
<dbReference type="PANTHER" id="PTHR24324:SF5">
    <property type="entry name" value="HEMATOPOIETICALLY-EXPRESSED HOMEOBOX PROTEIN HHEX"/>
    <property type="match status" value="1"/>
</dbReference>
<dbReference type="GO" id="GO:0005634">
    <property type="term" value="C:nucleus"/>
    <property type="evidence" value="ECO:0007669"/>
    <property type="project" value="UniProtKB-SubCell"/>
</dbReference>
<evidence type="ECO:0000313" key="9">
    <source>
        <dbReference type="EMBL" id="GAN02288.1"/>
    </source>
</evidence>
<reference evidence="9" key="1">
    <citation type="submission" date="2014-09" db="EMBL/GenBank/DDBJ databases">
        <title>Draft genome sequence of an oleaginous Mucoromycotina fungus Mucor ambiguus NBRC6742.</title>
        <authorList>
            <person name="Takeda I."/>
            <person name="Yamane N."/>
            <person name="Morita T."/>
            <person name="Tamano K."/>
            <person name="Machida M."/>
            <person name="Baker S."/>
            <person name="Koike H."/>
        </authorList>
    </citation>
    <scope>NUCLEOTIDE SEQUENCE</scope>
    <source>
        <strain evidence="9">NBRC 6742</strain>
    </source>
</reference>
<dbReference type="Proteomes" id="UP000053815">
    <property type="component" value="Unassembled WGS sequence"/>
</dbReference>
<feature type="domain" description="Homeobox" evidence="8">
    <location>
        <begin position="80"/>
        <end position="140"/>
    </location>
</feature>
<proteinExistence type="predicted"/>
<evidence type="ECO:0000256" key="6">
    <source>
        <dbReference type="RuleBase" id="RU000682"/>
    </source>
</evidence>
<dbReference type="CDD" id="cd00086">
    <property type="entry name" value="homeodomain"/>
    <property type="match status" value="1"/>
</dbReference>
<protein>
    <recommendedName>
        <fullName evidence="8">Homeobox domain-containing protein</fullName>
    </recommendedName>
</protein>
<sequence>MTKFKRKVTSSKVPQKVALPAYRYSPSKSKSPDEVSQSSGSADIDRGLPTPPGFPDQDGDAHESGTDQSHTTSSSGDFPRIPVRPRQRFTTDETAGLEQVYRRNKRPSNEIKQRLARRFSTSVSRIQIWFQNRRAKEKKANNNTSDQRASTAAASGQAGGGDSDATPSDNPEQSESSKSTATWSSGSRRKKALRKPSVSPVVAESSSSVARKRKKQIVPVAPATIPENHSFPPSGSYTFTYPGFAASPTQPMNSANVPNTPMSNESFLYQGQPPSHPSHTRGGFLVPKFDWHHPHIVHPSFAPAFQGSHPIEKPLKYVDPKKVVKPESSQPMVDQMNGQGTTSSSSIRSLSRKGKQKQNAIEMVDSDSEQSSSEEQVEGDS</sequence>